<dbReference type="InterPro" id="IPR023804">
    <property type="entry name" value="DUF3792_TM"/>
</dbReference>
<dbReference type="Pfam" id="PF12670">
    <property type="entry name" value="DUF3792"/>
    <property type="match status" value="1"/>
</dbReference>
<sequence>MKVKAILRSLFLAYLLSGVCLLLLALLVFKFDIGKGPVTVGILVIYVLSCLAGGFLAGKILRQDKYRWGFLVGLCYFVLLAAVSFAVQRKWDMSFQHLVTTFFMCLGGGTLGGMLS</sequence>
<dbReference type="AlphaFoldDB" id="A0A174CUL5"/>
<reference evidence="2 3" key="1">
    <citation type="submission" date="2015-09" db="EMBL/GenBank/DDBJ databases">
        <authorList>
            <consortium name="Pathogen Informatics"/>
        </authorList>
    </citation>
    <scope>NUCLEOTIDE SEQUENCE [LARGE SCALE GENOMIC DNA]</scope>
    <source>
        <strain evidence="2 3">2789STDY5608837</strain>
    </source>
</reference>
<name>A0A174CUL5_9FIRM</name>
<dbReference type="NCBIfam" id="TIGR04086">
    <property type="entry name" value="TIGR04086_membr"/>
    <property type="match status" value="1"/>
</dbReference>
<keyword evidence="1" id="KW-1133">Transmembrane helix</keyword>
<keyword evidence="1" id="KW-0812">Transmembrane</keyword>
<dbReference type="Proteomes" id="UP000095409">
    <property type="component" value="Unassembled WGS sequence"/>
</dbReference>
<evidence type="ECO:0000256" key="1">
    <source>
        <dbReference type="SAM" id="Phobius"/>
    </source>
</evidence>
<evidence type="ECO:0000313" key="3">
    <source>
        <dbReference type="Proteomes" id="UP000095409"/>
    </source>
</evidence>
<evidence type="ECO:0000313" key="2">
    <source>
        <dbReference type="EMBL" id="CUO15306.1"/>
    </source>
</evidence>
<accession>A0A174CUL5</accession>
<keyword evidence="1" id="KW-0472">Membrane</keyword>
<proteinExistence type="predicted"/>
<organism evidence="2 3">
    <name type="scientific">Blautia obeum</name>
    <dbReference type="NCBI Taxonomy" id="40520"/>
    <lineage>
        <taxon>Bacteria</taxon>
        <taxon>Bacillati</taxon>
        <taxon>Bacillota</taxon>
        <taxon>Clostridia</taxon>
        <taxon>Lachnospirales</taxon>
        <taxon>Lachnospiraceae</taxon>
        <taxon>Blautia</taxon>
    </lineage>
</organism>
<feature type="transmembrane region" description="Helical" evidence="1">
    <location>
        <begin position="93"/>
        <end position="115"/>
    </location>
</feature>
<feature type="transmembrane region" description="Helical" evidence="1">
    <location>
        <begin position="37"/>
        <end position="56"/>
    </location>
</feature>
<dbReference type="RefSeq" id="WP_005426490.1">
    <property type="nucleotide sequence ID" value="NZ_CYZD01000006.1"/>
</dbReference>
<dbReference type="EMBL" id="CYZD01000006">
    <property type="protein sequence ID" value="CUO15306.1"/>
    <property type="molecule type" value="Genomic_DNA"/>
</dbReference>
<dbReference type="GeneID" id="79803547"/>
<feature type="transmembrane region" description="Helical" evidence="1">
    <location>
        <begin position="68"/>
        <end position="87"/>
    </location>
</feature>
<gene>
    <name evidence="2" type="ORF">ERS852394_01580</name>
</gene>
<protein>
    <submittedName>
        <fullName evidence="2">Putative membrane protein</fullName>
    </submittedName>
</protein>
<feature type="transmembrane region" description="Helical" evidence="1">
    <location>
        <begin position="12"/>
        <end position="31"/>
    </location>
</feature>